<dbReference type="Pfam" id="PF14542">
    <property type="entry name" value="Acetyltransf_CG"/>
    <property type="match status" value="1"/>
</dbReference>
<evidence type="ECO:0000313" key="4">
    <source>
        <dbReference type="Proteomes" id="UP000233343"/>
    </source>
</evidence>
<dbReference type="Proteomes" id="UP000233343">
    <property type="component" value="Unassembled WGS sequence"/>
</dbReference>
<dbReference type="InterPro" id="IPR045057">
    <property type="entry name" value="Gcn5-rel_NAT"/>
</dbReference>
<organism evidence="3 4">
    <name type="scientific">Cytobacillus horneckiae</name>
    <dbReference type="NCBI Taxonomy" id="549687"/>
    <lineage>
        <taxon>Bacteria</taxon>
        <taxon>Bacillati</taxon>
        <taxon>Bacillota</taxon>
        <taxon>Bacilli</taxon>
        <taxon>Bacillales</taxon>
        <taxon>Bacillaceae</taxon>
        <taxon>Cytobacillus</taxon>
    </lineage>
</organism>
<dbReference type="PANTHER" id="PTHR31435">
    <property type="entry name" value="PROTEIN NATD1"/>
    <property type="match status" value="1"/>
</dbReference>
<feature type="domain" description="N-acetyltransferase" evidence="1">
    <location>
        <begin position="1"/>
        <end position="91"/>
    </location>
</feature>
<protein>
    <submittedName>
        <fullName evidence="3">N-acetyltransferase</fullName>
    </submittedName>
</protein>
<dbReference type="AlphaFoldDB" id="A0A2N0ZJ39"/>
<reference evidence="3 4" key="1">
    <citation type="journal article" date="2010" name="Int. J. Syst. Evol. Microbiol.">
        <title>Bacillus horneckiae sp. nov., isolated from a spacecraft-assembly clean room.</title>
        <authorList>
            <person name="Vaishampayan P."/>
            <person name="Probst A."/>
            <person name="Krishnamurthi S."/>
            <person name="Ghosh S."/>
            <person name="Osman S."/>
            <person name="McDowall A."/>
            <person name="Ruckmani A."/>
            <person name="Mayilraj S."/>
            <person name="Venkateswaran K."/>
        </authorList>
    </citation>
    <scope>NUCLEOTIDE SEQUENCE [LARGE SCALE GENOMIC DNA]</scope>
    <source>
        <strain evidence="4">1PO1SC</strain>
    </source>
</reference>
<dbReference type="PANTHER" id="PTHR31435:SF10">
    <property type="entry name" value="BSR4717 PROTEIN"/>
    <property type="match status" value="1"/>
</dbReference>
<dbReference type="PROSITE" id="PS51186">
    <property type="entry name" value="GNAT"/>
    <property type="match status" value="1"/>
</dbReference>
<keyword evidence="3" id="KW-0808">Transferase</keyword>
<evidence type="ECO:0000259" key="1">
    <source>
        <dbReference type="PROSITE" id="PS51186"/>
    </source>
</evidence>
<comment type="caution">
    <text evidence="3">The sequence shown here is derived from an EMBL/GenBank/DDBJ whole genome shotgun (WGS) entry which is preliminary data.</text>
</comment>
<dbReference type="RefSeq" id="WP_083957101.1">
    <property type="nucleotide sequence ID" value="NZ_JAFDQP010000001.1"/>
</dbReference>
<dbReference type="SUPFAM" id="SSF55729">
    <property type="entry name" value="Acyl-CoA N-acyltransferases (Nat)"/>
    <property type="match status" value="1"/>
</dbReference>
<sequence>MNIEKAKGRHYIQDRTGKMIGEITFIETDEHTVMIEHTFVDEDHRGDGVARELVDSVVQEMKRENKKIIPACRFAAVLFERIPSYKEQMAK</sequence>
<dbReference type="CDD" id="cd04301">
    <property type="entry name" value="NAT_SF"/>
    <property type="match status" value="1"/>
</dbReference>
<dbReference type="Gene3D" id="3.40.630.30">
    <property type="match status" value="1"/>
</dbReference>
<dbReference type="InterPro" id="IPR016181">
    <property type="entry name" value="Acyl_CoA_acyltransferase"/>
</dbReference>
<feature type="domain" description="N-acetyltransferase" evidence="2">
    <location>
        <begin position="2"/>
        <end position="90"/>
    </location>
</feature>
<evidence type="ECO:0000259" key="2">
    <source>
        <dbReference type="PROSITE" id="PS51729"/>
    </source>
</evidence>
<proteinExistence type="predicted"/>
<dbReference type="InterPro" id="IPR031165">
    <property type="entry name" value="GNAT_YJDJ"/>
</dbReference>
<dbReference type="PROSITE" id="PS51729">
    <property type="entry name" value="GNAT_YJDJ"/>
    <property type="match status" value="1"/>
</dbReference>
<gene>
    <name evidence="3" type="ORF">CWS20_08265</name>
</gene>
<name>A0A2N0ZJ39_9BACI</name>
<dbReference type="InterPro" id="IPR000182">
    <property type="entry name" value="GNAT_dom"/>
</dbReference>
<dbReference type="GO" id="GO:0016747">
    <property type="term" value="F:acyltransferase activity, transferring groups other than amino-acyl groups"/>
    <property type="evidence" value="ECO:0007669"/>
    <property type="project" value="InterPro"/>
</dbReference>
<keyword evidence="4" id="KW-1185">Reference proteome</keyword>
<dbReference type="EMBL" id="PISD01000015">
    <property type="protein sequence ID" value="PKG29504.1"/>
    <property type="molecule type" value="Genomic_DNA"/>
</dbReference>
<evidence type="ECO:0000313" key="3">
    <source>
        <dbReference type="EMBL" id="PKG29504.1"/>
    </source>
</evidence>
<accession>A0A2N0ZJ39</accession>